<evidence type="ECO:0000313" key="1">
    <source>
        <dbReference type="EMBL" id="MDP4097618.1"/>
    </source>
</evidence>
<gene>
    <name evidence="1" type="ORF">OIN60_12625</name>
</gene>
<dbReference type="InterPro" id="IPR025365">
    <property type="entry name" value="DUF4269"/>
</dbReference>
<reference evidence="1 2" key="1">
    <citation type="submission" date="2022-10" db="EMBL/GenBank/DDBJ databases">
        <title>Paenibacillus description and whole genome data of maize root bacterial community.</title>
        <authorList>
            <person name="Marton D."/>
            <person name="Farkas M."/>
            <person name="Cserhati M."/>
        </authorList>
    </citation>
    <scope>NUCLEOTIDE SEQUENCE [LARGE SCALE GENOMIC DNA]</scope>
    <source>
        <strain evidence="1 2">P96</strain>
    </source>
</reference>
<accession>A0ABT9FSE1</accession>
<protein>
    <submittedName>
        <fullName evidence="1">DUF4269 domain-containing protein</fullName>
    </submittedName>
</protein>
<name>A0ABT9FSE1_9BACL</name>
<comment type="caution">
    <text evidence="1">The sequence shown here is derived from an EMBL/GenBank/DDBJ whole genome shotgun (WGS) entry which is preliminary data.</text>
</comment>
<proteinExistence type="predicted"/>
<organism evidence="1 2">
    <name type="scientific">Paenibacillus zeirhizosphaerae</name>
    <dbReference type="NCBI Taxonomy" id="2987519"/>
    <lineage>
        <taxon>Bacteria</taxon>
        <taxon>Bacillati</taxon>
        <taxon>Bacillota</taxon>
        <taxon>Bacilli</taxon>
        <taxon>Bacillales</taxon>
        <taxon>Paenibacillaceae</taxon>
        <taxon>Paenibacillus</taxon>
    </lineage>
</organism>
<sequence length="50" mass="5953">MLIRSMKRDGFKTEPAFAALLGLQGDPYEELLRMYSWSDEQLRRFIDKTK</sequence>
<dbReference type="EMBL" id="JAPCKK010000016">
    <property type="protein sequence ID" value="MDP4097618.1"/>
    <property type="molecule type" value="Genomic_DNA"/>
</dbReference>
<keyword evidence="2" id="KW-1185">Reference proteome</keyword>
<dbReference type="Pfam" id="PF14091">
    <property type="entry name" value="DUF4269"/>
    <property type="match status" value="1"/>
</dbReference>
<dbReference type="RefSeq" id="WP_305755205.1">
    <property type="nucleotide sequence ID" value="NZ_JAPCKK010000016.1"/>
</dbReference>
<evidence type="ECO:0000313" key="2">
    <source>
        <dbReference type="Proteomes" id="UP001241848"/>
    </source>
</evidence>
<dbReference type="Proteomes" id="UP001241848">
    <property type="component" value="Unassembled WGS sequence"/>
</dbReference>